<keyword evidence="8" id="KW-1185">Reference proteome</keyword>
<dbReference type="RefSeq" id="WP_203718976.1">
    <property type="nucleotide sequence ID" value="NZ_BONE01000120.1"/>
</dbReference>
<evidence type="ECO:0000256" key="4">
    <source>
        <dbReference type="ARBA" id="ARBA00022989"/>
    </source>
</evidence>
<feature type="transmembrane region" description="Helical" evidence="6">
    <location>
        <begin position="114"/>
        <end position="130"/>
    </location>
</feature>
<dbReference type="InterPro" id="IPR010343">
    <property type="entry name" value="ArAE_1"/>
</dbReference>
<keyword evidence="3 6" id="KW-0812">Transmembrane</keyword>
<gene>
    <name evidence="7" type="ORF">Asi02nite_76610</name>
</gene>
<name>A0ABQ4D4F5_9ACTN</name>
<dbReference type="EMBL" id="BONE01000120">
    <property type="protein sequence ID" value="GIF78143.1"/>
    <property type="molecule type" value="Genomic_DNA"/>
</dbReference>
<feature type="transmembrane region" description="Helical" evidence="6">
    <location>
        <begin position="188"/>
        <end position="207"/>
    </location>
</feature>
<evidence type="ECO:0000256" key="6">
    <source>
        <dbReference type="SAM" id="Phobius"/>
    </source>
</evidence>
<evidence type="ECO:0000313" key="8">
    <source>
        <dbReference type="Proteomes" id="UP000604117"/>
    </source>
</evidence>
<keyword evidence="4 6" id="KW-1133">Transmembrane helix</keyword>
<comment type="caution">
    <text evidence="7">The sequence shown here is derived from an EMBL/GenBank/DDBJ whole genome shotgun (WGS) entry which is preliminary data.</text>
</comment>
<evidence type="ECO:0000313" key="7">
    <source>
        <dbReference type="EMBL" id="GIF78143.1"/>
    </source>
</evidence>
<dbReference type="Pfam" id="PF06081">
    <property type="entry name" value="ArAE_1"/>
    <property type="match status" value="1"/>
</dbReference>
<reference evidence="7 8" key="1">
    <citation type="submission" date="2021-01" db="EMBL/GenBank/DDBJ databases">
        <title>Whole genome shotgun sequence of Asanoa siamensis NBRC 107932.</title>
        <authorList>
            <person name="Komaki H."/>
            <person name="Tamura T."/>
        </authorList>
    </citation>
    <scope>NUCLEOTIDE SEQUENCE [LARGE SCALE GENOMIC DNA]</scope>
    <source>
        <strain evidence="7 8">NBRC 107932</strain>
    </source>
</reference>
<protein>
    <submittedName>
        <fullName evidence="7">FUSC family protein</fullName>
    </submittedName>
</protein>
<sequence length="453" mass="48758">MSRGSRHGRSGAVARPTARARRIASESVRITGDLLAPAEPADVAPTASRARRLWARMRGQEPVPGLRTIKVVLAVVLAFLLAEPLPGTEPPIVSALTALLVVQITPIKSIRSGWERIGSVVAGVLVAVVLSSVFGLHWWSLGITVASAMIVAYALRLGDHALEVPISAMLVLAVAGSTDVGMERVYETLVGAAVAVVVSVFLPRVYVQPAGNAIGTLAAEIGKQLRDMAGWVSTDWTAERAADGLRRARNVEALIGTARDALAQAEDSVRLNPRAVRTAHIPVTMRPGLTALEFSAISVRGVARALLDRRSGECADHPPAEWVALSLSRLLDALADAVFAFGVVIASDVTAAPPSPQPLRHALRRARFLRDEATFQLQEDAKTEPAIWRVNGALVGHLDRLINDLDPDTESVSPAITRPRPEPVRPLRRFTPSVIRRQLDDGARSIRRRIIRR</sequence>
<comment type="subcellular location">
    <subcellularLocation>
        <location evidence="1">Cell membrane</location>
        <topology evidence="1">Multi-pass membrane protein</topology>
    </subcellularLocation>
</comment>
<keyword evidence="2" id="KW-1003">Cell membrane</keyword>
<evidence type="ECO:0000256" key="3">
    <source>
        <dbReference type="ARBA" id="ARBA00022692"/>
    </source>
</evidence>
<organism evidence="7 8">
    <name type="scientific">Asanoa siamensis</name>
    <dbReference type="NCBI Taxonomy" id="926357"/>
    <lineage>
        <taxon>Bacteria</taxon>
        <taxon>Bacillati</taxon>
        <taxon>Actinomycetota</taxon>
        <taxon>Actinomycetes</taxon>
        <taxon>Micromonosporales</taxon>
        <taxon>Micromonosporaceae</taxon>
        <taxon>Asanoa</taxon>
    </lineage>
</organism>
<proteinExistence type="predicted"/>
<evidence type="ECO:0000256" key="5">
    <source>
        <dbReference type="ARBA" id="ARBA00023136"/>
    </source>
</evidence>
<dbReference type="Proteomes" id="UP000604117">
    <property type="component" value="Unassembled WGS sequence"/>
</dbReference>
<keyword evidence="5 6" id="KW-0472">Membrane</keyword>
<accession>A0ABQ4D4F5</accession>
<evidence type="ECO:0000256" key="1">
    <source>
        <dbReference type="ARBA" id="ARBA00004651"/>
    </source>
</evidence>
<evidence type="ECO:0000256" key="2">
    <source>
        <dbReference type="ARBA" id="ARBA00022475"/>
    </source>
</evidence>